<dbReference type="VEuPathDB" id="FungiDB:FUN_012554"/>
<protein>
    <submittedName>
        <fullName evidence="1">Uncharacterized protein</fullName>
    </submittedName>
</protein>
<comment type="caution">
    <text evidence="1">The sequence shown here is derived from an EMBL/GenBank/DDBJ whole genome shotgun (WGS) entry which is preliminary data.</text>
</comment>
<dbReference type="Proteomes" id="UP000233469">
    <property type="component" value="Unassembled WGS sequence"/>
</dbReference>
<evidence type="ECO:0000313" key="1">
    <source>
        <dbReference type="EMBL" id="PKK71631.1"/>
    </source>
</evidence>
<dbReference type="AlphaFoldDB" id="A0A2N1NCL8"/>
<gene>
    <name evidence="1" type="ORF">RhiirC2_744273</name>
</gene>
<reference evidence="1 2" key="2">
    <citation type="submission" date="2017-10" db="EMBL/GenBank/DDBJ databases">
        <title>Extensive intraspecific genome diversity in a model arbuscular mycorrhizal fungus.</title>
        <authorList>
            <person name="Chen E.C.H."/>
            <person name="Morin E."/>
            <person name="Baudet D."/>
            <person name="Noel J."/>
            <person name="Ndikumana S."/>
            <person name="Charron P."/>
            <person name="St-Onge C."/>
            <person name="Giorgi J."/>
            <person name="Grigoriev I.V."/>
            <person name="Roux C."/>
            <person name="Martin F.M."/>
            <person name="Corradi N."/>
        </authorList>
    </citation>
    <scope>NUCLEOTIDE SEQUENCE [LARGE SCALE GENOMIC DNA]</scope>
    <source>
        <strain evidence="1 2">C2</strain>
    </source>
</reference>
<evidence type="ECO:0000313" key="2">
    <source>
        <dbReference type="Proteomes" id="UP000233469"/>
    </source>
</evidence>
<dbReference type="EMBL" id="LLXL01000502">
    <property type="protein sequence ID" value="PKK71631.1"/>
    <property type="molecule type" value="Genomic_DNA"/>
</dbReference>
<organism evidence="1 2">
    <name type="scientific">Rhizophagus irregularis</name>
    <dbReference type="NCBI Taxonomy" id="588596"/>
    <lineage>
        <taxon>Eukaryota</taxon>
        <taxon>Fungi</taxon>
        <taxon>Fungi incertae sedis</taxon>
        <taxon>Mucoromycota</taxon>
        <taxon>Glomeromycotina</taxon>
        <taxon>Glomeromycetes</taxon>
        <taxon>Glomerales</taxon>
        <taxon>Glomeraceae</taxon>
        <taxon>Rhizophagus</taxon>
    </lineage>
</organism>
<accession>A0A2N1NCL8</accession>
<proteinExistence type="predicted"/>
<name>A0A2N1NCL8_9GLOM</name>
<reference evidence="1 2" key="1">
    <citation type="submission" date="2016-04" db="EMBL/GenBank/DDBJ databases">
        <title>Genome analyses suggest a sexual origin of heterokaryosis in a supposedly ancient asexual fungus.</title>
        <authorList>
            <person name="Ropars J."/>
            <person name="Sedzielewska K."/>
            <person name="Noel J."/>
            <person name="Charron P."/>
            <person name="Farinelli L."/>
            <person name="Marton T."/>
            <person name="Kruger M."/>
            <person name="Pelin A."/>
            <person name="Brachmann A."/>
            <person name="Corradi N."/>
        </authorList>
    </citation>
    <scope>NUCLEOTIDE SEQUENCE [LARGE SCALE GENOMIC DNA]</scope>
    <source>
        <strain evidence="1 2">C2</strain>
    </source>
</reference>
<sequence>MHKSKATVRYSISKKDQEIISDPNVFLRRTPPPDNESHTTMSDVSYISAADRHLSADSSARIIIIILKQQRTFNDT</sequence>